<name>A0A955IW13_UNCKA</name>
<keyword evidence="2 6" id="KW-0274">FAD</keyword>
<evidence type="ECO:0000256" key="4">
    <source>
        <dbReference type="ARBA" id="ARBA00023157"/>
    </source>
</evidence>
<sequence length="312" mass="33546">MENSIYDVLILGGGPSGLTAAVYTSRANLKTCVLAGNPPGGQLMLTTEVENFPGFPEGLLGPELIQKMREQVLKFGTEVFDDNAISIEGDFSSGFITKTESGAKYSSRTVIVATGATAKWLDIPSEQRLRGKGVSACATCDGFFFKDKVVAVVGGGDSAMEESNYLTKFASKVYVIARKEKDQLKASKIMQDRAFANKKIEFIFNSEVAEVLGESFVTGLRLRNVVTQELSSLDVDGLFLAIGHSPNTSFLANFIETDSVGYAKTKNGTRSSVEGVFVAGDVQDHIYRQAITAAGYGCMAALDTERFLASKE</sequence>
<dbReference type="PROSITE" id="PS00573">
    <property type="entry name" value="PYRIDINE_REDOX_2"/>
    <property type="match status" value="1"/>
</dbReference>
<dbReference type="SUPFAM" id="SSF51905">
    <property type="entry name" value="FAD/NAD(P)-binding domain"/>
    <property type="match status" value="1"/>
</dbReference>
<dbReference type="Proteomes" id="UP000714817">
    <property type="component" value="Unassembled WGS sequence"/>
</dbReference>
<gene>
    <name evidence="9" type="primary">trxB</name>
    <name evidence="9" type="ORF">KDA10_02760</name>
</gene>
<dbReference type="GO" id="GO:0005737">
    <property type="term" value="C:cytoplasm"/>
    <property type="evidence" value="ECO:0007669"/>
    <property type="project" value="InterPro"/>
</dbReference>
<comment type="cofactor">
    <cofactor evidence="7">
        <name>FAD</name>
        <dbReference type="ChEBI" id="CHEBI:57692"/>
    </cofactor>
    <text evidence="7">Binds 1 FAD per subunit.</text>
</comment>
<dbReference type="GO" id="GO:0004791">
    <property type="term" value="F:thioredoxin-disulfide reductase (NADPH) activity"/>
    <property type="evidence" value="ECO:0007669"/>
    <property type="project" value="UniProtKB-UniRule"/>
</dbReference>
<evidence type="ECO:0000256" key="6">
    <source>
        <dbReference type="RuleBase" id="RU003880"/>
    </source>
</evidence>
<evidence type="ECO:0000259" key="8">
    <source>
        <dbReference type="Pfam" id="PF07992"/>
    </source>
</evidence>
<comment type="subunit">
    <text evidence="6">Homodimer.</text>
</comment>
<dbReference type="InterPro" id="IPR050097">
    <property type="entry name" value="Ferredoxin-NADP_redctase_2"/>
</dbReference>
<organism evidence="9 10">
    <name type="scientific">candidate division WWE3 bacterium</name>
    <dbReference type="NCBI Taxonomy" id="2053526"/>
    <lineage>
        <taxon>Bacteria</taxon>
        <taxon>Katanobacteria</taxon>
    </lineage>
</organism>
<dbReference type="GO" id="GO:0019430">
    <property type="term" value="P:removal of superoxide radicals"/>
    <property type="evidence" value="ECO:0007669"/>
    <property type="project" value="UniProtKB-UniRule"/>
</dbReference>
<comment type="caution">
    <text evidence="9">The sequence shown here is derived from an EMBL/GenBank/DDBJ whole genome shotgun (WGS) entry which is preliminary data.</text>
</comment>
<evidence type="ECO:0000256" key="3">
    <source>
        <dbReference type="ARBA" id="ARBA00023002"/>
    </source>
</evidence>
<feature type="domain" description="FAD/NAD(P)-binding" evidence="8">
    <location>
        <begin position="6"/>
        <end position="295"/>
    </location>
</feature>
<comment type="catalytic activity">
    <reaction evidence="6">
        <text>[thioredoxin]-dithiol + NADP(+) = [thioredoxin]-disulfide + NADPH + H(+)</text>
        <dbReference type="Rhea" id="RHEA:20345"/>
        <dbReference type="Rhea" id="RHEA-COMP:10698"/>
        <dbReference type="Rhea" id="RHEA-COMP:10700"/>
        <dbReference type="ChEBI" id="CHEBI:15378"/>
        <dbReference type="ChEBI" id="CHEBI:29950"/>
        <dbReference type="ChEBI" id="CHEBI:50058"/>
        <dbReference type="ChEBI" id="CHEBI:57783"/>
        <dbReference type="ChEBI" id="CHEBI:58349"/>
        <dbReference type="EC" id="1.8.1.9"/>
    </reaction>
</comment>
<dbReference type="Pfam" id="PF07992">
    <property type="entry name" value="Pyr_redox_2"/>
    <property type="match status" value="1"/>
</dbReference>
<reference evidence="9" key="1">
    <citation type="submission" date="2020-04" db="EMBL/GenBank/DDBJ databases">
        <authorList>
            <person name="Zhang T."/>
        </authorList>
    </citation>
    <scope>NUCLEOTIDE SEQUENCE</scope>
    <source>
        <strain evidence="9">HKST-UBA80</strain>
    </source>
</reference>
<dbReference type="InterPro" id="IPR036188">
    <property type="entry name" value="FAD/NAD-bd_sf"/>
</dbReference>
<keyword evidence="7" id="KW-0521">NADP</keyword>
<protein>
    <recommendedName>
        <fullName evidence="6">Thioredoxin reductase</fullName>
        <ecNumber evidence="6">1.8.1.9</ecNumber>
    </recommendedName>
</protein>
<dbReference type="EMBL" id="JAGQNY010000009">
    <property type="protein sequence ID" value="MCA9302253.1"/>
    <property type="molecule type" value="Genomic_DNA"/>
</dbReference>
<proteinExistence type="inferred from homology"/>
<keyword evidence="5 6" id="KW-0676">Redox-active center</keyword>
<dbReference type="PANTHER" id="PTHR48105">
    <property type="entry name" value="THIOREDOXIN REDUCTASE 1-RELATED-RELATED"/>
    <property type="match status" value="1"/>
</dbReference>
<evidence type="ECO:0000256" key="5">
    <source>
        <dbReference type="ARBA" id="ARBA00023284"/>
    </source>
</evidence>
<evidence type="ECO:0000313" key="9">
    <source>
        <dbReference type="EMBL" id="MCA9302253.1"/>
    </source>
</evidence>
<keyword evidence="4" id="KW-1015">Disulfide bond</keyword>
<evidence type="ECO:0000256" key="7">
    <source>
        <dbReference type="RuleBase" id="RU003881"/>
    </source>
</evidence>
<reference evidence="9" key="2">
    <citation type="journal article" date="2021" name="Microbiome">
        <title>Successional dynamics and alternative stable states in a saline activated sludge microbial community over 9 years.</title>
        <authorList>
            <person name="Wang Y."/>
            <person name="Ye J."/>
            <person name="Ju F."/>
            <person name="Liu L."/>
            <person name="Boyd J.A."/>
            <person name="Deng Y."/>
            <person name="Parks D.H."/>
            <person name="Jiang X."/>
            <person name="Yin X."/>
            <person name="Woodcroft B.J."/>
            <person name="Tyson G.W."/>
            <person name="Hugenholtz P."/>
            <person name="Polz M.F."/>
            <person name="Zhang T."/>
        </authorList>
    </citation>
    <scope>NUCLEOTIDE SEQUENCE</scope>
    <source>
        <strain evidence="9">HKST-UBA80</strain>
    </source>
</reference>
<dbReference type="PRINTS" id="PR00469">
    <property type="entry name" value="PNDRDTASEII"/>
</dbReference>
<dbReference type="EC" id="1.8.1.9" evidence="6"/>
<dbReference type="AlphaFoldDB" id="A0A955IW13"/>
<dbReference type="Gene3D" id="3.50.50.60">
    <property type="entry name" value="FAD/NAD(P)-binding domain"/>
    <property type="match status" value="2"/>
</dbReference>
<accession>A0A955IW13</accession>
<dbReference type="NCBIfam" id="TIGR01292">
    <property type="entry name" value="TRX_reduct"/>
    <property type="match status" value="1"/>
</dbReference>
<dbReference type="InterPro" id="IPR005982">
    <property type="entry name" value="Thioredox_Rdtase"/>
</dbReference>
<comment type="similarity">
    <text evidence="6">Belongs to the class-II pyridine nucleotide-disulfide oxidoreductase family.</text>
</comment>
<dbReference type="InterPro" id="IPR023753">
    <property type="entry name" value="FAD/NAD-binding_dom"/>
</dbReference>
<dbReference type="InterPro" id="IPR008255">
    <property type="entry name" value="Pyr_nucl-diS_OxRdtase_2_AS"/>
</dbReference>
<keyword evidence="3 6" id="KW-0560">Oxidoreductase</keyword>
<keyword evidence="1 6" id="KW-0285">Flavoprotein</keyword>
<dbReference type="PRINTS" id="PR00368">
    <property type="entry name" value="FADPNR"/>
</dbReference>
<evidence type="ECO:0000256" key="2">
    <source>
        <dbReference type="ARBA" id="ARBA00022827"/>
    </source>
</evidence>
<evidence type="ECO:0000256" key="1">
    <source>
        <dbReference type="ARBA" id="ARBA00022630"/>
    </source>
</evidence>
<evidence type="ECO:0000313" key="10">
    <source>
        <dbReference type="Proteomes" id="UP000714817"/>
    </source>
</evidence>